<accession>A0ABD5WWW5</accession>
<reference evidence="2 3" key="1">
    <citation type="journal article" date="2019" name="Int. J. Syst. Evol. Microbiol.">
        <title>The Global Catalogue of Microorganisms (GCM) 10K type strain sequencing project: providing services to taxonomists for standard genome sequencing and annotation.</title>
        <authorList>
            <consortium name="The Broad Institute Genomics Platform"/>
            <consortium name="The Broad Institute Genome Sequencing Center for Infectious Disease"/>
            <person name="Wu L."/>
            <person name="Ma J."/>
        </authorList>
    </citation>
    <scope>NUCLEOTIDE SEQUENCE [LARGE SCALE GENOMIC DNA]</scope>
    <source>
        <strain evidence="2 3">DT55</strain>
    </source>
</reference>
<sequence length="218" mass="24533">MVYDAIVFDNDGVLVGRTSYDVLHEAAWDAFDALSVADPDPDHVESMVVGVSPRQVEEVCDTYDLTPREFWAMRDRTAFEAQRREVHAGNKRLYDDIDVLRDLSTPMGIVSSNQHETVEFLLDHFGVADLFDTAYGREPTIESLELKKPNSHYIDRALADLDADTALFVGDNESDIEAADNAGIDSAFIRRPHREDWDLSVTPTYDIDGLTDLQAICY</sequence>
<name>A0ABD5WWW5_9EURY</name>
<evidence type="ECO:0000256" key="1">
    <source>
        <dbReference type="ARBA" id="ARBA00007958"/>
    </source>
</evidence>
<evidence type="ECO:0000313" key="3">
    <source>
        <dbReference type="Proteomes" id="UP001596388"/>
    </source>
</evidence>
<comment type="similarity">
    <text evidence="1">Belongs to the HAD-like hydrolase superfamily.</text>
</comment>
<dbReference type="PANTHER" id="PTHR43434:SF1">
    <property type="entry name" value="PHOSPHOGLYCOLATE PHOSPHATASE"/>
    <property type="match status" value="1"/>
</dbReference>
<dbReference type="AlphaFoldDB" id="A0ABD5WWW5"/>
<dbReference type="InterPro" id="IPR023198">
    <property type="entry name" value="PGP-like_dom2"/>
</dbReference>
<dbReference type="NCBIfam" id="TIGR01549">
    <property type="entry name" value="HAD-SF-IA-v1"/>
    <property type="match status" value="1"/>
</dbReference>
<organism evidence="2 3">
    <name type="scientific">Halobaculum marinum</name>
    <dbReference type="NCBI Taxonomy" id="3031996"/>
    <lineage>
        <taxon>Archaea</taxon>
        <taxon>Methanobacteriati</taxon>
        <taxon>Methanobacteriota</taxon>
        <taxon>Stenosarchaea group</taxon>
        <taxon>Halobacteria</taxon>
        <taxon>Halobacteriales</taxon>
        <taxon>Haloferacaceae</taxon>
        <taxon>Halobaculum</taxon>
    </lineage>
</organism>
<dbReference type="SFLD" id="SFLDG01129">
    <property type="entry name" value="C1.5:_HAD__Beta-PGM__Phosphata"/>
    <property type="match status" value="1"/>
</dbReference>
<dbReference type="RefSeq" id="WP_276238726.1">
    <property type="nucleotide sequence ID" value="NZ_CP119989.1"/>
</dbReference>
<keyword evidence="3" id="KW-1185">Reference proteome</keyword>
<dbReference type="GeneID" id="79269290"/>
<protein>
    <submittedName>
        <fullName evidence="2">HAD family hydrolase</fullName>
        <ecNumber evidence="2">3.-.-.-</ecNumber>
    </submittedName>
</protein>
<dbReference type="Pfam" id="PF13419">
    <property type="entry name" value="HAD_2"/>
    <property type="match status" value="1"/>
</dbReference>
<dbReference type="Gene3D" id="1.10.150.240">
    <property type="entry name" value="Putative phosphatase, domain 2"/>
    <property type="match status" value="1"/>
</dbReference>
<dbReference type="InterPro" id="IPR006439">
    <property type="entry name" value="HAD-SF_hydro_IA"/>
</dbReference>
<keyword evidence="2" id="KW-0378">Hydrolase</keyword>
<dbReference type="InterPro" id="IPR050155">
    <property type="entry name" value="HAD-like_hydrolase_sf"/>
</dbReference>
<comment type="caution">
    <text evidence="2">The sequence shown here is derived from an EMBL/GenBank/DDBJ whole genome shotgun (WGS) entry which is preliminary data.</text>
</comment>
<evidence type="ECO:0000313" key="2">
    <source>
        <dbReference type="EMBL" id="MFC7096816.1"/>
    </source>
</evidence>
<dbReference type="GO" id="GO:0016787">
    <property type="term" value="F:hydrolase activity"/>
    <property type="evidence" value="ECO:0007669"/>
    <property type="project" value="UniProtKB-KW"/>
</dbReference>
<dbReference type="SFLD" id="SFLDS00003">
    <property type="entry name" value="Haloacid_Dehalogenase"/>
    <property type="match status" value="1"/>
</dbReference>
<dbReference type="InterPro" id="IPR036412">
    <property type="entry name" value="HAD-like_sf"/>
</dbReference>
<dbReference type="SUPFAM" id="SSF56784">
    <property type="entry name" value="HAD-like"/>
    <property type="match status" value="1"/>
</dbReference>
<gene>
    <name evidence="2" type="ORF">ACFQKD_05815</name>
</gene>
<dbReference type="InterPro" id="IPR023214">
    <property type="entry name" value="HAD_sf"/>
</dbReference>
<dbReference type="Proteomes" id="UP001596388">
    <property type="component" value="Unassembled WGS sequence"/>
</dbReference>
<dbReference type="InterPro" id="IPR041492">
    <property type="entry name" value="HAD_2"/>
</dbReference>
<dbReference type="Gene3D" id="3.40.50.1000">
    <property type="entry name" value="HAD superfamily/HAD-like"/>
    <property type="match status" value="1"/>
</dbReference>
<dbReference type="PANTHER" id="PTHR43434">
    <property type="entry name" value="PHOSPHOGLYCOLATE PHOSPHATASE"/>
    <property type="match status" value="1"/>
</dbReference>
<dbReference type="EMBL" id="JBHTAG010000002">
    <property type="protein sequence ID" value="MFC7096816.1"/>
    <property type="molecule type" value="Genomic_DNA"/>
</dbReference>
<dbReference type="EC" id="3.-.-.-" evidence="2"/>
<proteinExistence type="inferred from homology"/>